<name>A0ABW5GMC4_9PSEU</name>
<dbReference type="RefSeq" id="WP_345391261.1">
    <property type="nucleotide sequence ID" value="NZ_BAABHG010000004.1"/>
</dbReference>
<proteinExistence type="predicted"/>
<dbReference type="Proteomes" id="UP001597419">
    <property type="component" value="Unassembled WGS sequence"/>
</dbReference>
<protein>
    <submittedName>
        <fullName evidence="1">Uncharacterized protein</fullName>
    </submittedName>
</protein>
<evidence type="ECO:0000313" key="1">
    <source>
        <dbReference type="EMBL" id="MFD2461995.1"/>
    </source>
</evidence>
<accession>A0ABW5GMC4</accession>
<comment type="caution">
    <text evidence="1">The sequence shown here is derived from an EMBL/GenBank/DDBJ whole genome shotgun (WGS) entry which is preliminary data.</text>
</comment>
<keyword evidence="2" id="KW-1185">Reference proteome</keyword>
<organism evidence="1 2">
    <name type="scientific">Amycolatopsis samaneae</name>
    <dbReference type="NCBI Taxonomy" id="664691"/>
    <lineage>
        <taxon>Bacteria</taxon>
        <taxon>Bacillati</taxon>
        <taxon>Actinomycetota</taxon>
        <taxon>Actinomycetes</taxon>
        <taxon>Pseudonocardiales</taxon>
        <taxon>Pseudonocardiaceae</taxon>
        <taxon>Amycolatopsis</taxon>
    </lineage>
</organism>
<sequence length="113" mass="12741">MSLKAKKVVQPIEMCRDVYDVLEQIRLRPGMWIHQGSLGDLQNILIGYRTALSVHGADEQFALAPAGPFAEWLEARRGWSMSCGWADAITRNADGEEPLTLFFRLLDEYRSGS</sequence>
<evidence type="ECO:0000313" key="2">
    <source>
        <dbReference type="Proteomes" id="UP001597419"/>
    </source>
</evidence>
<reference evidence="2" key="1">
    <citation type="journal article" date="2019" name="Int. J. Syst. Evol. Microbiol.">
        <title>The Global Catalogue of Microorganisms (GCM) 10K type strain sequencing project: providing services to taxonomists for standard genome sequencing and annotation.</title>
        <authorList>
            <consortium name="The Broad Institute Genomics Platform"/>
            <consortium name="The Broad Institute Genome Sequencing Center for Infectious Disease"/>
            <person name="Wu L."/>
            <person name="Ma J."/>
        </authorList>
    </citation>
    <scope>NUCLEOTIDE SEQUENCE [LARGE SCALE GENOMIC DNA]</scope>
    <source>
        <strain evidence="2">CGMCC 4.7643</strain>
    </source>
</reference>
<dbReference type="EMBL" id="JBHUKU010000014">
    <property type="protein sequence ID" value="MFD2461995.1"/>
    <property type="molecule type" value="Genomic_DNA"/>
</dbReference>
<gene>
    <name evidence="1" type="ORF">ACFSYJ_25535</name>
</gene>